<dbReference type="InterPro" id="IPR023209">
    <property type="entry name" value="DAO"/>
</dbReference>
<dbReference type="Pfam" id="PF01266">
    <property type="entry name" value="DAO"/>
    <property type="match status" value="1"/>
</dbReference>
<dbReference type="SUPFAM" id="SSF51971">
    <property type="entry name" value="Nucleotide-binding domain"/>
    <property type="match status" value="1"/>
</dbReference>
<comment type="similarity">
    <text evidence="3">Belongs to the DAMOX/DASOX family.</text>
</comment>
<evidence type="ECO:0000313" key="9">
    <source>
        <dbReference type="WBParaSite" id="maker-unitig_32548-snap-gene-0.2-mRNA-1"/>
    </source>
</evidence>
<feature type="domain" description="FAD dependent oxidoreductase" evidence="7">
    <location>
        <begin position="26"/>
        <end position="260"/>
    </location>
</feature>
<dbReference type="InterPro" id="IPR006076">
    <property type="entry name" value="FAD-dep_OxRdtase"/>
</dbReference>
<dbReference type="GO" id="GO:0005782">
    <property type="term" value="C:peroxisomal matrix"/>
    <property type="evidence" value="ECO:0007669"/>
    <property type="project" value="UniProtKB-SubCell"/>
</dbReference>
<evidence type="ECO:0000256" key="5">
    <source>
        <dbReference type="ARBA" id="ARBA00022827"/>
    </source>
</evidence>
<dbReference type="Gene3D" id="3.40.50.720">
    <property type="entry name" value="NAD(P)-binding Rossmann-like Domain"/>
    <property type="match status" value="1"/>
</dbReference>
<protein>
    <submittedName>
        <fullName evidence="9">DAO domain-containing protein</fullName>
    </submittedName>
</protein>
<dbReference type="WBParaSite" id="maker-unitig_32548-snap-gene-0.2-mRNA-1">
    <property type="protein sequence ID" value="maker-unitig_32548-snap-gene-0.2-mRNA-1"/>
    <property type="gene ID" value="maker-unitig_32548-snap-gene-0.2"/>
</dbReference>
<keyword evidence="8" id="KW-1185">Reference proteome</keyword>
<evidence type="ECO:0000256" key="3">
    <source>
        <dbReference type="ARBA" id="ARBA00006730"/>
    </source>
</evidence>
<dbReference type="GO" id="GO:0019478">
    <property type="term" value="P:D-amino acid catabolic process"/>
    <property type="evidence" value="ECO:0007669"/>
    <property type="project" value="TreeGrafter"/>
</dbReference>
<dbReference type="GO" id="GO:0003884">
    <property type="term" value="F:D-amino-acid oxidase activity"/>
    <property type="evidence" value="ECO:0007669"/>
    <property type="project" value="InterPro"/>
</dbReference>
<keyword evidence="4" id="KW-0285">Flavoprotein</keyword>
<dbReference type="AlphaFoldDB" id="A0A1I8FFE2"/>
<keyword evidence="6" id="KW-0560">Oxidoreductase</keyword>
<dbReference type="PANTHER" id="PTHR11530:SF11">
    <property type="entry name" value="D-ASPARTATE OXIDASE"/>
    <property type="match status" value="1"/>
</dbReference>
<evidence type="ECO:0000256" key="4">
    <source>
        <dbReference type="ARBA" id="ARBA00022630"/>
    </source>
</evidence>
<dbReference type="Proteomes" id="UP000095280">
    <property type="component" value="Unplaced"/>
</dbReference>
<comment type="subcellular location">
    <subcellularLocation>
        <location evidence="2">Peroxisome matrix</location>
    </subcellularLocation>
</comment>
<evidence type="ECO:0000256" key="1">
    <source>
        <dbReference type="ARBA" id="ARBA00001974"/>
    </source>
</evidence>
<keyword evidence="5" id="KW-0274">FAD</keyword>
<dbReference type="Gene3D" id="3.30.9.10">
    <property type="entry name" value="D-Amino Acid Oxidase, subunit A, domain 2"/>
    <property type="match status" value="1"/>
</dbReference>
<organism evidence="8 9">
    <name type="scientific">Macrostomum lignano</name>
    <dbReference type="NCBI Taxonomy" id="282301"/>
    <lineage>
        <taxon>Eukaryota</taxon>
        <taxon>Metazoa</taxon>
        <taxon>Spiralia</taxon>
        <taxon>Lophotrochozoa</taxon>
        <taxon>Platyhelminthes</taxon>
        <taxon>Rhabditophora</taxon>
        <taxon>Macrostomorpha</taxon>
        <taxon>Macrostomida</taxon>
        <taxon>Macrostomidae</taxon>
        <taxon>Macrostomum</taxon>
    </lineage>
</organism>
<reference evidence="9" key="1">
    <citation type="submission" date="2016-11" db="UniProtKB">
        <authorList>
            <consortium name="WormBaseParasite"/>
        </authorList>
    </citation>
    <scope>IDENTIFICATION</scope>
</reference>
<sequence length="432" mass="47843">MPMSMLVPRILAVYSKWTSKKTFFSSWGKETYDHLVDLAKSDPQSGKCGVFLAPGFELLSVDDPGTRYWSHIPLEFRRATPSELSVFPSRIKSGIYFISAVAEGSKLIPHLTDQFKALGGKLVENHRVNSFSELQQMGYKHIVNCTGLGAMKLCGDKTMFPIRGQGCRSVAKILVHQRRWNLLLDEHKLRRSCGVAQKGDWNMSVSETDKAGILSRNYAIWPSLRAAPVLADLVGLRPGRDKVYHNYGHGGSGLTLFWAAQATLVVLLLLLRAQCPKSYNSEDFALKKLRSRTWTIQFGLKTPVNRRLSAGLTMAARFTEPARAAELLRQLANRGHQPAPPLFNAAAASSGQTGHPNSAYSTAAATKEDFHQQVESSQRQLSVKAAFADLRRLAARLIRRTRSESFQLPFAHDLTGSTAAGAALKLVRRLLK</sequence>
<proteinExistence type="inferred from homology"/>
<accession>A0A1I8FFE2</accession>
<name>A0A1I8FFE2_9PLAT</name>
<comment type="cofactor">
    <cofactor evidence="1">
        <name>FAD</name>
        <dbReference type="ChEBI" id="CHEBI:57692"/>
    </cofactor>
</comment>
<dbReference type="PANTHER" id="PTHR11530">
    <property type="entry name" value="D-AMINO ACID OXIDASE"/>
    <property type="match status" value="1"/>
</dbReference>
<dbReference type="GO" id="GO:0071949">
    <property type="term" value="F:FAD binding"/>
    <property type="evidence" value="ECO:0007669"/>
    <property type="project" value="InterPro"/>
</dbReference>
<evidence type="ECO:0000256" key="6">
    <source>
        <dbReference type="ARBA" id="ARBA00023002"/>
    </source>
</evidence>
<evidence type="ECO:0000259" key="7">
    <source>
        <dbReference type="Pfam" id="PF01266"/>
    </source>
</evidence>
<evidence type="ECO:0000313" key="8">
    <source>
        <dbReference type="Proteomes" id="UP000095280"/>
    </source>
</evidence>
<evidence type="ECO:0000256" key="2">
    <source>
        <dbReference type="ARBA" id="ARBA00004253"/>
    </source>
</evidence>